<feature type="domain" description="SEFIR" evidence="15">
    <location>
        <begin position="294"/>
        <end position="431"/>
    </location>
</feature>
<dbReference type="GO" id="GO:0097400">
    <property type="term" value="P:interleukin-17-mediated signaling pathway"/>
    <property type="evidence" value="ECO:0007669"/>
    <property type="project" value="UniProtKB-ARBA"/>
</dbReference>
<evidence type="ECO:0000313" key="16">
    <source>
        <dbReference type="EMBL" id="KAE8287167.1"/>
    </source>
</evidence>
<gene>
    <name evidence="16" type="ORF">D5F01_LYC15135</name>
</gene>
<comment type="catalytic activity">
    <reaction evidence="1">
        <text>S-ubiquitinyl-[E2 ubiquitin-conjugating enzyme]-L-cysteine + [acceptor protein]-L-lysine = [E2 ubiquitin-conjugating enzyme]-L-cysteine + N(6)-ubiquitinyl-[acceptor protein]-L-lysine.</text>
        <dbReference type="EC" id="2.3.2.27"/>
    </reaction>
</comment>
<dbReference type="InterPro" id="IPR013568">
    <property type="entry name" value="SEFIR_dom"/>
</dbReference>
<dbReference type="EMBL" id="REGW02000014">
    <property type="protein sequence ID" value="KAE8287167.1"/>
    <property type="molecule type" value="Genomic_DNA"/>
</dbReference>
<keyword evidence="5" id="KW-0395">Inflammatory response</keyword>
<keyword evidence="17" id="KW-1185">Reference proteome</keyword>
<evidence type="ECO:0000259" key="15">
    <source>
        <dbReference type="PROSITE" id="PS51534"/>
    </source>
</evidence>
<dbReference type="PROSITE" id="PS51534">
    <property type="entry name" value="SEFIR"/>
    <property type="match status" value="1"/>
</dbReference>
<evidence type="ECO:0000256" key="6">
    <source>
        <dbReference type="ARBA" id="ARBA00064316"/>
    </source>
</evidence>
<dbReference type="Pfam" id="PF08357">
    <property type="entry name" value="SEFIR"/>
    <property type="match status" value="1"/>
</dbReference>
<dbReference type="EC" id="2.3.2.27" evidence="2"/>
<dbReference type="GO" id="GO:0038173">
    <property type="term" value="P:interleukin-17A-mediated signaling pathway"/>
    <property type="evidence" value="ECO:0007669"/>
    <property type="project" value="UniProtKB-ARBA"/>
</dbReference>
<keyword evidence="3" id="KW-0808">Transferase</keyword>
<dbReference type="GO" id="GO:0000209">
    <property type="term" value="P:protein polyubiquitination"/>
    <property type="evidence" value="ECO:0007669"/>
    <property type="project" value="UniProtKB-ARBA"/>
</dbReference>
<dbReference type="Gene3D" id="3.40.50.11530">
    <property type="match status" value="1"/>
</dbReference>
<name>A0A6G0I729_LARCR</name>
<comment type="caution">
    <text evidence="16">The sequence shown here is derived from an EMBL/GenBank/DDBJ whole genome shotgun (WGS) entry which is preliminary data.</text>
</comment>
<evidence type="ECO:0000256" key="13">
    <source>
        <dbReference type="SAM" id="MobiDB-lite"/>
    </source>
</evidence>
<evidence type="ECO:0000256" key="5">
    <source>
        <dbReference type="ARBA" id="ARBA00023198"/>
    </source>
</evidence>
<dbReference type="GO" id="GO:0043123">
    <property type="term" value="P:positive regulation of canonical NF-kappaB signal transduction"/>
    <property type="evidence" value="ECO:0007669"/>
    <property type="project" value="TreeGrafter"/>
</dbReference>
<dbReference type="GO" id="GO:0061630">
    <property type="term" value="F:ubiquitin protein ligase activity"/>
    <property type="evidence" value="ECO:0007669"/>
    <property type="project" value="UniProtKB-EC"/>
</dbReference>
<keyword evidence="4" id="KW-0833">Ubl conjugation pathway</keyword>
<dbReference type="FunFam" id="3.40.50.11530:FF:000007">
    <property type="entry name" value="adapter protein CIKS isoform X3"/>
    <property type="match status" value="1"/>
</dbReference>
<dbReference type="GO" id="GO:0006959">
    <property type="term" value="P:humoral immune response"/>
    <property type="evidence" value="ECO:0007669"/>
    <property type="project" value="TreeGrafter"/>
</dbReference>
<dbReference type="PANTHER" id="PTHR34257:SF4">
    <property type="entry name" value="ADAPTER PROTEIN CIKS"/>
    <property type="match status" value="1"/>
</dbReference>
<evidence type="ECO:0000256" key="3">
    <source>
        <dbReference type="ARBA" id="ARBA00022679"/>
    </source>
</evidence>
<dbReference type="Proteomes" id="UP000424527">
    <property type="component" value="Unassembled WGS sequence"/>
</dbReference>
<feature type="chain" id="PRO_5026144401" description="E3 ubiquitin ligase TRAF3IP2" evidence="14">
    <location>
        <begin position="26"/>
        <end position="455"/>
    </location>
</feature>
<evidence type="ECO:0000313" key="17">
    <source>
        <dbReference type="Proteomes" id="UP000424527"/>
    </source>
</evidence>
<feature type="compositionally biased region" description="Basic and acidic residues" evidence="13">
    <location>
        <begin position="214"/>
        <end position="228"/>
    </location>
</feature>
<protein>
    <recommendedName>
        <fullName evidence="7">E3 ubiquitin ligase TRAF3IP2</fullName>
        <ecNumber evidence="2">2.3.2.27</ecNumber>
    </recommendedName>
    <alternativeName>
        <fullName evidence="8">Adapter protein CIKS</fullName>
    </alternativeName>
    <alternativeName>
        <fullName evidence="9">Connection to IKK and SAPK/JNK</fullName>
    </alternativeName>
    <alternativeName>
        <fullName evidence="12">E3 ubiquitin-protein ligase CIKS</fullName>
    </alternativeName>
    <alternativeName>
        <fullName evidence="10">Nuclear factor NF-kappa-B activator 1</fullName>
    </alternativeName>
    <alternativeName>
        <fullName evidence="11">TRAF3-interacting protein 2</fullName>
    </alternativeName>
</protein>
<dbReference type="GO" id="GO:0006954">
    <property type="term" value="P:inflammatory response"/>
    <property type="evidence" value="ECO:0007669"/>
    <property type="project" value="UniProtKB-KW"/>
</dbReference>
<comment type="subunit">
    <text evidence="6">Interacts with IKBKG/NF-kappa B essential modulator, with CHUK/IKK-alpha and with IKBKB/IKK-beta. Interacts with TRAF6; this interaction is direct. Interacts with IL17RA and IL17RC. Interacts with IL17RB.</text>
</comment>
<evidence type="ECO:0000256" key="7">
    <source>
        <dbReference type="ARBA" id="ARBA00073304"/>
    </source>
</evidence>
<evidence type="ECO:0000256" key="14">
    <source>
        <dbReference type="SAM" id="SignalP"/>
    </source>
</evidence>
<dbReference type="PANTHER" id="PTHR34257">
    <property type="entry name" value="ADAPTER PROTEIN CIKS"/>
    <property type="match status" value="1"/>
</dbReference>
<evidence type="ECO:0000256" key="4">
    <source>
        <dbReference type="ARBA" id="ARBA00022786"/>
    </source>
</evidence>
<dbReference type="GO" id="GO:0005737">
    <property type="term" value="C:cytoplasm"/>
    <property type="evidence" value="ECO:0007669"/>
    <property type="project" value="UniProtKB-ARBA"/>
</dbReference>
<proteinExistence type="predicted"/>
<evidence type="ECO:0000256" key="9">
    <source>
        <dbReference type="ARBA" id="ARBA00076636"/>
    </source>
</evidence>
<feature type="signal peptide" evidence="14">
    <location>
        <begin position="1"/>
        <end position="25"/>
    </location>
</feature>
<evidence type="ECO:0000256" key="10">
    <source>
        <dbReference type="ARBA" id="ARBA00078387"/>
    </source>
</evidence>
<dbReference type="AlphaFoldDB" id="A0A6G0I729"/>
<sequence>MGHETCLLCIVGIFPVCLRTGLCCACRVSGSKEKRQHTFLQDKMESCKGPCPHQSAPVEMDESMTTSSLNLAWPPPCKQCDEPTETSETLHEHGFKQDRRVAHNVRQSRLPESQYYQRAAGHTAPQPRMIVPIGSRQMHLFQFPGLIEPLQLYERDLMVNHSRGVAVPSIYPQDRSAEVESLDHPLTLMSDGPHTTQGRQCACCPPANLPPLDNNRHFKHDYPADPQHRQHLWNPPHDRLQERNAPNASHGSVPQYGAAPRDVMHERMMQPSFQARPGPVTREIKRTISLPAECRNIFITYSEDTAGEIIAFSKFLTDQGFDLAIDIFDNPIRRLAVTKWMDRYLNDKSVLIIVVISPKYKEDVEGDGDDEHGLHTKYIHNQIQNEFIQQGCLNFRLVPVLFPNATKRHVPNWLQNTRIYRWPQDTQDLLLRLFREERYIIPQRGGDLTLTVRPL</sequence>
<keyword evidence="14" id="KW-0732">Signal</keyword>
<evidence type="ECO:0000256" key="12">
    <source>
        <dbReference type="ARBA" id="ARBA00080040"/>
    </source>
</evidence>
<evidence type="ECO:0000256" key="2">
    <source>
        <dbReference type="ARBA" id="ARBA00012483"/>
    </source>
</evidence>
<evidence type="ECO:0000256" key="1">
    <source>
        <dbReference type="ARBA" id="ARBA00000900"/>
    </source>
</evidence>
<dbReference type="InterPro" id="IPR053047">
    <property type="entry name" value="E3_ubiq_ligase_TRAF3IP2"/>
</dbReference>
<organism evidence="16 17">
    <name type="scientific">Larimichthys crocea</name>
    <name type="common">Large yellow croaker</name>
    <name type="synonym">Pseudosciaena crocea</name>
    <dbReference type="NCBI Taxonomy" id="215358"/>
    <lineage>
        <taxon>Eukaryota</taxon>
        <taxon>Metazoa</taxon>
        <taxon>Chordata</taxon>
        <taxon>Craniata</taxon>
        <taxon>Vertebrata</taxon>
        <taxon>Euteleostomi</taxon>
        <taxon>Actinopterygii</taxon>
        <taxon>Neopterygii</taxon>
        <taxon>Teleostei</taxon>
        <taxon>Neoteleostei</taxon>
        <taxon>Acanthomorphata</taxon>
        <taxon>Eupercaria</taxon>
        <taxon>Sciaenidae</taxon>
        <taxon>Larimichthys</taxon>
    </lineage>
</organism>
<accession>A0A6G0I729</accession>
<evidence type="ECO:0000256" key="8">
    <source>
        <dbReference type="ARBA" id="ARBA00075327"/>
    </source>
</evidence>
<evidence type="ECO:0000256" key="11">
    <source>
        <dbReference type="ARBA" id="ARBA00078673"/>
    </source>
</evidence>
<reference evidence="16 17" key="1">
    <citation type="submission" date="2019-07" db="EMBL/GenBank/DDBJ databases">
        <title>Chromosome genome assembly for large yellow croaker.</title>
        <authorList>
            <person name="Xiao S."/>
        </authorList>
    </citation>
    <scope>NUCLEOTIDE SEQUENCE [LARGE SCALE GENOMIC DNA]</scope>
    <source>
        <strain evidence="16">JMULYC20181020</strain>
        <tissue evidence="16">Muscle</tissue>
    </source>
</reference>
<feature type="region of interest" description="Disordered" evidence="13">
    <location>
        <begin position="214"/>
        <end position="257"/>
    </location>
</feature>